<name>A0A4Y9JG48_9STRE</name>
<sequence>MTIQELLERSLAIREVYRELEVTHHGSEWTIEEDLLGLSNDIGNLNRLVMTKQGRYYDETPYHLEQKLAENIWWLVELSQRLGIDLEAELEQFLSDKEDRFGISDKGGNHGTIYSG</sequence>
<dbReference type="EMBL" id="SPPD01000001">
    <property type="protein sequence ID" value="TFU98864.1"/>
    <property type="molecule type" value="Genomic_DNA"/>
</dbReference>
<organism evidence="1 2">
    <name type="scientific">Streptococcus cuniculi</name>
    <dbReference type="NCBI Taxonomy" id="1432788"/>
    <lineage>
        <taxon>Bacteria</taxon>
        <taxon>Bacillati</taxon>
        <taxon>Bacillota</taxon>
        <taxon>Bacilli</taxon>
        <taxon>Lactobacillales</taxon>
        <taxon>Streptococcaceae</taxon>
        <taxon>Streptococcus</taxon>
    </lineage>
</organism>
<reference evidence="1 2" key="1">
    <citation type="submission" date="2019-03" db="EMBL/GenBank/DDBJ databases">
        <title>Diversity of the mouse oral microbiome.</title>
        <authorList>
            <person name="Joseph S."/>
            <person name="Aduse-Opoku J."/>
            <person name="Curtis M."/>
            <person name="Wade W."/>
            <person name="Hashim A."/>
        </authorList>
    </citation>
    <scope>NUCLEOTIDE SEQUENCE [LARGE SCALE GENOMIC DNA]</scope>
    <source>
        <strain evidence="1 2">WM131</strain>
    </source>
</reference>
<dbReference type="RefSeq" id="WP_135180996.1">
    <property type="nucleotide sequence ID" value="NZ_JADGKZ010000001.1"/>
</dbReference>
<evidence type="ECO:0000313" key="1">
    <source>
        <dbReference type="EMBL" id="TFU98864.1"/>
    </source>
</evidence>
<accession>A0A4Y9JG48</accession>
<dbReference type="Gene3D" id="1.10.287.1080">
    <property type="entry name" value="MazG-like"/>
    <property type="match status" value="1"/>
</dbReference>
<evidence type="ECO:0000313" key="2">
    <source>
        <dbReference type="Proteomes" id="UP000297253"/>
    </source>
</evidence>
<dbReference type="OrthoDB" id="196226at2"/>
<gene>
    <name evidence="1" type="ORF">E4T82_00715</name>
</gene>
<dbReference type="AlphaFoldDB" id="A0A4Y9JG48"/>
<protein>
    <submittedName>
        <fullName evidence="1">MazG-like protein</fullName>
    </submittedName>
</protein>
<comment type="caution">
    <text evidence="1">The sequence shown here is derived from an EMBL/GenBank/DDBJ whole genome shotgun (WGS) entry which is preliminary data.</text>
</comment>
<proteinExistence type="predicted"/>
<dbReference type="Proteomes" id="UP000297253">
    <property type="component" value="Unassembled WGS sequence"/>
</dbReference>